<dbReference type="Proteomes" id="UP001611450">
    <property type="component" value="Unassembled WGS sequence"/>
</dbReference>
<name>A0ABW7WL26_9NOCA</name>
<gene>
    <name evidence="1" type="ORF">ACH47G_24660</name>
</gene>
<protein>
    <submittedName>
        <fullName evidence="1">Uncharacterized protein</fullName>
    </submittedName>
</protein>
<organism evidence="1 2">
    <name type="scientific">Nocardia beijingensis</name>
    <dbReference type="NCBI Taxonomy" id="95162"/>
    <lineage>
        <taxon>Bacteria</taxon>
        <taxon>Bacillati</taxon>
        <taxon>Actinomycetota</taxon>
        <taxon>Actinomycetes</taxon>
        <taxon>Mycobacteriales</taxon>
        <taxon>Nocardiaceae</taxon>
        <taxon>Nocardia</taxon>
    </lineage>
</organism>
<accession>A0ABW7WL26</accession>
<evidence type="ECO:0000313" key="1">
    <source>
        <dbReference type="EMBL" id="MFI2323683.1"/>
    </source>
</evidence>
<reference evidence="1 2" key="1">
    <citation type="submission" date="2024-10" db="EMBL/GenBank/DDBJ databases">
        <title>The Natural Products Discovery Center: Release of the First 8490 Sequenced Strains for Exploring Actinobacteria Biosynthetic Diversity.</title>
        <authorList>
            <person name="Kalkreuter E."/>
            <person name="Kautsar S.A."/>
            <person name="Yang D."/>
            <person name="Bader C.D."/>
            <person name="Teijaro C.N."/>
            <person name="Fluegel L."/>
            <person name="Davis C.M."/>
            <person name="Simpson J.R."/>
            <person name="Lauterbach L."/>
            <person name="Steele A.D."/>
            <person name="Gui C."/>
            <person name="Meng S."/>
            <person name="Li G."/>
            <person name="Viehrig K."/>
            <person name="Ye F."/>
            <person name="Su P."/>
            <person name="Kiefer A.F."/>
            <person name="Nichols A."/>
            <person name="Cepeda A.J."/>
            <person name="Yan W."/>
            <person name="Fan B."/>
            <person name="Jiang Y."/>
            <person name="Adhikari A."/>
            <person name="Zheng C.-J."/>
            <person name="Schuster L."/>
            <person name="Cowan T.M."/>
            <person name="Smanski M.J."/>
            <person name="Chevrette M.G."/>
            <person name="De Carvalho L.P.S."/>
            <person name="Shen B."/>
        </authorList>
    </citation>
    <scope>NUCLEOTIDE SEQUENCE [LARGE SCALE GENOMIC DNA]</scope>
    <source>
        <strain evidence="1 2">NPDC019626</strain>
    </source>
</reference>
<dbReference type="RefSeq" id="WP_396946957.1">
    <property type="nucleotide sequence ID" value="NZ_JBIRXV010000006.1"/>
</dbReference>
<dbReference type="EMBL" id="JBIRXV010000006">
    <property type="protein sequence ID" value="MFI2323683.1"/>
    <property type="molecule type" value="Genomic_DNA"/>
</dbReference>
<sequence length="96" mass="11184">MVRRTTFGDHTVLWRIVRGARIAIESLIDHAATTPAYRMRMDGSIVDIPNGDPGVIFFGECDHRPDLAQLREWFPERFRLWDAVKSDYWNAVAPRR</sequence>
<keyword evidence="2" id="KW-1185">Reference proteome</keyword>
<evidence type="ECO:0000313" key="2">
    <source>
        <dbReference type="Proteomes" id="UP001611450"/>
    </source>
</evidence>
<proteinExistence type="predicted"/>
<comment type="caution">
    <text evidence="1">The sequence shown here is derived from an EMBL/GenBank/DDBJ whole genome shotgun (WGS) entry which is preliminary data.</text>
</comment>